<dbReference type="Pfam" id="PF23461">
    <property type="entry name" value="ZMYND11_CC"/>
    <property type="match status" value="1"/>
</dbReference>
<evidence type="ECO:0000256" key="9">
    <source>
        <dbReference type="ARBA" id="ARBA00023015"/>
    </source>
</evidence>
<dbReference type="InterPro" id="IPR001487">
    <property type="entry name" value="Bromodomain"/>
</dbReference>
<dbReference type="PROSITE" id="PS50812">
    <property type="entry name" value="PWWP"/>
    <property type="match status" value="1"/>
</dbReference>
<dbReference type="GO" id="GO:0003714">
    <property type="term" value="F:transcription corepressor activity"/>
    <property type="evidence" value="ECO:0007669"/>
    <property type="project" value="InterPro"/>
</dbReference>
<evidence type="ECO:0000256" key="6">
    <source>
        <dbReference type="ARBA" id="ARBA00022771"/>
    </source>
</evidence>
<dbReference type="Pfam" id="PF00439">
    <property type="entry name" value="Bromodomain"/>
    <property type="match status" value="1"/>
</dbReference>
<dbReference type="SUPFAM" id="SSF144232">
    <property type="entry name" value="HIT/MYND zinc finger-like"/>
    <property type="match status" value="1"/>
</dbReference>
<evidence type="ECO:0000256" key="14">
    <source>
        <dbReference type="SAM" id="Coils"/>
    </source>
</evidence>
<dbReference type="OrthoDB" id="6272564at2759"/>
<gene>
    <name evidence="19" type="ORF">LOTGIDRAFT_225154</name>
</gene>
<evidence type="ECO:0008006" key="21">
    <source>
        <dbReference type="Google" id="ProtNLM"/>
    </source>
</evidence>
<proteinExistence type="predicted"/>
<protein>
    <recommendedName>
        <fullName evidence="21">MYND-type domain-containing protein</fullName>
    </recommendedName>
</protein>
<dbReference type="STRING" id="225164.V4AWB6"/>
<dbReference type="InterPro" id="IPR057054">
    <property type="entry name" value="ZMYND11_CC"/>
</dbReference>
<dbReference type="GO" id="GO:0005634">
    <property type="term" value="C:nucleus"/>
    <property type="evidence" value="ECO:0007669"/>
    <property type="project" value="UniProtKB-SubCell"/>
</dbReference>
<dbReference type="InterPro" id="IPR036427">
    <property type="entry name" value="Bromodomain-like_sf"/>
</dbReference>
<keyword evidence="6 13" id="KW-0863">Zinc-finger</keyword>
<dbReference type="Gene3D" id="1.20.920.10">
    <property type="entry name" value="Bromodomain-like"/>
    <property type="match status" value="1"/>
</dbReference>
<evidence type="ECO:0000256" key="10">
    <source>
        <dbReference type="ARBA" id="ARBA00023117"/>
    </source>
</evidence>
<keyword evidence="8" id="KW-0156">Chromatin regulator</keyword>
<sequence>MVSPVKRRSSSSTRAKQLISAIVYVRQQKQIPNLKRISSYMLREHDVTESETQKQLNLAVKDGLIISYTAIGSKGSKTGIEQEGFKIPQLEDTELDDGHDWYCFECHKSGEILECEECWRVFHTDCVDSETDDSSFVCYICKIFKSGKTKNQLKRKMLNTLLSYTVMRLKEKTRELHKIGFREENHDLIFDRFIYKTMDLNMMEQKVSRHKYKCLEQFQADAQTILHAVHILYGDEKGGITELSRIMVHDCKYDLDEIRQCHRCYYLSNAKPQHWFCQPCDPPHELVYAKQKGYSYWPAKIIRNYGDKCDVRFFGAFHQRAVIPMEYIRPVTTNIKTLNIKKTTGFNNSMKELHIHQKLVEEIATDQKEEEEESEKEEESSASEGEGTEDAVEALEEEEPMEVEEETDKQVTSTSVQPPRKKRKYSKKVSGLYPSLKEEKENGEILANCKEGCNCKENKQALEDLRKTLLKEHSSEKEEALKELTEKLLKSFEEDKQQAVSRTMANTKTEIERIRKQTEEKCKEKFMEEMKKLATKHKEAISQTKKKQWCFNCEEEAMYHCCWNTSYCSVKCQQEHWHKDHKRICRRKR</sequence>
<evidence type="ECO:0000259" key="18">
    <source>
        <dbReference type="PROSITE" id="PS52014"/>
    </source>
</evidence>
<evidence type="ECO:0000256" key="7">
    <source>
        <dbReference type="ARBA" id="ARBA00022833"/>
    </source>
</evidence>
<comment type="subcellular location">
    <subcellularLocation>
        <location evidence="2">Chromosome</location>
    </subcellularLocation>
    <subcellularLocation>
        <location evidence="1">Nucleus</location>
    </subcellularLocation>
</comment>
<dbReference type="KEGG" id="lgi:LOTGIDRAFT_225154"/>
<evidence type="ECO:0000256" key="1">
    <source>
        <dbReference type="ARBA" id="ARBA00004123"/>
    </source>
</evidence>
<dbReference type="OMA" id="QCHRVYH"/>
<dbReference type="EMBL" id="KB200385">
    <property type="protein sequence ID" value="ESP01788.1"/>
    <property type="molecule type" value="Genomic_DNA"/>
</dbReference>
<keyword evidence="4" id="KW-0597">Phosphoprotein</keyword>
<feature type="region of interest" description="Disordered" evidence="15">
    <location>
        <begin position="365"/>
        <end position="429"/>
    </location>
</feature>
<keyword evidence="11" id="KW-0804">Transcription</keyword>
<evidence type="ECO:0000256" key="12">
    <source>
        <dbReference type="ARBA" id="ARBA00023242"/>
    </source>
</evidence>
<feature type="domain" description="MYND-type" evidence="17">
    <location>
        <begin position="550"/>
        <end position="585"/>
    </location>
</feature>
<dbReference type="GO" id="GO:0034243">
    <property type="term" value="P:regulation of transcription elongation by RNA polymerase II"/>
    <property type="evidence" value="ECO:0007669"/>
    <property type="project" value="InterPro"/>
</dbReference>
<dbReference type="HOGENOM" id="CLU_031462_2_0_1"/>
<dbReference type="GeneID" id="20247266"/>
<evidence type="ECO:0000259" key="16">
    <source>
        <dbReference type="PROSITE" id="PS50812"/>
    </source>
</evidence>
<evidence type="ECO:0000256" key="11">
    <source>
        <dbReference type="ARBA" id="ARBA00023163"/>
    </source>
</evidence>
<dbReference type="InterPro" id="IPR019786">
    <property type="entry name" value="Zinc_finger_PHD-type_CS"/>
</dbReference>
<dbReference type="AlphaFoldDB" id="V4AWB6"/>
<keyword evidence="5" id="KW-0479">Metal-binding</keyword>
<dbReference type="SUPFAM" id="SSF63748">
    <property type="entry name" value="Tudor/PWWP/MBT"/>
    <property type="match status" value="1"/>
</dbReference>
<dbReference type="CTD" id="20247266"/>
<organism evidence="19 20">
    <name type="scientific">Lottia gigantea</name>
    <name type="common">Giant owl limpet</name>
    <dbReference type="NCBI Taxonomy" id="225164"/>
    <lineage>
        <taxon>Eukaryota</taxon>
        <taxon>Metazoa</taxon>
        <taxon>Spiralia</taxon>
        <taxon>Lophotrochozoa</taxon>
        <taxon>Mollusca</taxon>
        <taxon>Gastropoda</taxon>
        <taxon>Patellogastropoda</taxon>
        <taxon>Lottioidea</taxon>
        <taxon>Lottiidae</taxon>
        <taxon>Lottia</taxon>
    </lineage>
</organism>
<dbReference type="InterPro" id="IPR048589">
    <property type="entry name" value="SAMD1-like_WH"/>
</dbReference>
<keyword evidence="20" id="KW-1185">Reference proteome</keyword>
<feature type="coiled-coil region" evidence="14">
    <location>
        <begin position="459"/>
        <end position="490"/>
    </location>
</feature>
<dbReference type="GO" id="GO:0008270">
    <property type="term" value="F:zinc ion binding"/>
    <property type="evidence" value="ECO:0007669"/>
    <property type="project" value="UniProtKB-KW"/>
</dbReference>
<feature type="domain" description="SAMD1-like winged helix (WH)" evidence="18">
    <location>
        <begin position="6"/>
        <end position="82"/>
    </location>
</feature>
<evidence type="ECO:0000256" key="15">
    <source>
        <dbReference type="SAM" id="MobiDB-lite"/>
    </source>
</evidence>
<dbReference type="PROSITE" id="PS01359">
    <property type="entry name" value="ZF_PHD_1"/>
    <property type="match status" value="1"/>
</dbReference>
<dbReference type="PANTHER" id="PTHR46379">
    <property type="entry name" value="ZINC FINGER MYND DOMAIN-CONTAINING"/>
    <property type="match status" value="1"/>
</dbReference>
<dbReference type="InterPro" id="IPR057053">
    <property type="entry name" value="MYND_ZMYND11_ZMYD8"/>
</dbReference>
<keyword evidence="7" id="KW-0862">Zinc</keyword>
<dbReference type="Pfam" id="PF21524">
    <property type="entry name" value="SAMD1_WH"/>
    <property type="match status" value="1"/>
</dbReference>
<evidence type="ECO:0000313" key="19">
    <source>
        <dbReference type="EMBL" id="ESP01788.1"/>
    </source>
</evidence>
<keyword evidence="10" id="KW-0103">Bromodomain</keyword>
<dbReference type="SUPFAM" id="SSF47370">
    <property type="entry name" value="Bromodomain"/>
    <property type="match status" value="1"/>
</dbReference>
<keyword evidence="3" id="KW-0158">Chromosome</keyword>
<reference evidence="19 20" key="1">
    <citation type="journal article" date="2013" name="Nature">
        <title>Insights into bilaterian evolution from three spiralian genomes.</title>
        <authorList>
            <person name="Simakov O."/>
            <person name="Marletaz F."/>
            <person name="Cho S.J."/>
            <person name="Edsinger-Gonzales E."/>
            <person name="Havlak P."/>
            <person name="Hellsten U."/>
            <person name="Kuo D.H."/>
            <person name="Larsson T."/>
            <person name="Lv J."/>
            <person name="Arendt D."/>
            <person name="Savage R."/>
            <person name="Osoegawa K."/>
            <person name="de Jong P."/>
            <person name="Grimwood J."/>
            <person name="Chapman J.A."/>
            <person name="Shapiro H."/>
            <person name="Aerts A."/>
            <person name="Otillar R.P."/>
            <person name="Terry A.Y."/>
            <person name="Boore J.L."/>
            <person name="Grigoriev I.V."/>
            <person name="Lindberg D.R."/>
            <person name="Seaver E.C."/>
            <person name="Weisblat D.A."/>
            <person name="Putnam N.H."/>
            <person name="Rokhsar D.S."/>
        </authorList>
    </citation>
    <scope>NUCLEOTIDE SEQUENCE [LARGE SCALE GENOMIC DNA]</scope>
</reference>
<keyword evidence="12" id="KW-0539">Nucleus</keyword>
<dbReference type="SMART" id="SM00297">
    <property type="entry name" value="BROMO"/>
    <property type="match status" value="1"/>
</dbReference>
<dbReference type="InterPro" id="IPR047269">
    <property type="entry name" value="ZMY11"/>
</dbReference>
<dbReference type="FunFam" id="6.10.140.2220:FF:000002">
    <property type="entry name" value="Protein kinase C-binding protein 1 isoform C"/>
    <property type="match status" value="1"/>
</dbReference>
<evidence type="ECO:0000256" key="2">
    <source>
        <dbReference type="ARBA" id="ARBA00004286"/>
    </source>
</evidence>
<dbReference type="InterPro" id="IPR002893">
    <property type="entry name" value="Znf_MYND"/>
</dbReference>
<evidence type="ECO:0000256" key="8">
    <source>
        <dbReference type="ARBA" id="ARBA00022853"/>
    </source>
</evidence>
<feature type="domain" description="PWWP" evidence="16">
    <location>
        <begin position="283"/>
        <end position="334"/>
    </location>
</feature>
<evidence type="ECO:0000259" key="17">
    <source>
        <dbReference type="PROSITE" id="PS50865"/>
    </source>
</evidence>
<keyword evidence="14" id="KW-0175">Coiled coil</keyword>
<evidence type="ECO:0000256" key="13">
    <source>
        <dbReference type="PROSITE-ProRule" id="PRU00134"/>
    </source>
</evidence>
<dbReference type="GO" id="GO:0140006">
    <property type="term" value="F:histone H3 reader activity"/>
    <property type="evidence" value="ECO:0007669"/>
    <property type="project" value="UniProtKB-ARBA"/>
</dbReference>
<accession>V4AWB6</accession>
<dbReference type="Gene3D" id="6.10.140.2220">
    <property type="match status" value="1"/>
</dbReference>
<evidence type="ECO:0000256" key="5">
    <source>
        <dbReference type="ARBA" id="ARBA00022723"/>
    </source>
</evidence>
<keyword evidence="9" id="KW-0805">Transcription regulation</keyword>
<dbReference type="GO" id="GO:0005694">
    <property type="term" value="C:chromosome"/>
    <property type="evidence" value="ECO:0007669"/>
    <property type="project" value="UniProtKB-SubCell"/>
</dbReference>
<dbReference type="SUPFAM" id="SSF57903">
    <property type="entry name" value="FYVE/PHD zinc finger"/>
    <property type="match status" value="1"/>
</dbReference>
<dbReference type="GO" id="GO:0003677">
    <property type="term" value="F:DNA binding"/>
    <property type="evidence" value="ECO:0007669"/>
    <property type="project" value="InterPro"/>
</dbReference>
<dbReference type="Pfam" id="PF24324">
    <property type="entry name" value="MYND_ZMYND11_ZMYD8"/>
    <property type="match status" value="1"/>
</dbReference>
<dbReference type="Gene3D" id="2.30.30.140">
    <property type="match status" value="1"/>
</dbReference>
<dbReference type="Gene3D" id="3.30.40.10">
    <property type="entry name" value="Zinc/RING finger domain, C3HC4 (zinc finger)"/>
    <property type="match status" value="1"/>
</dbReference>
<evidence type="ECO:0000256" key="4">
    <source>
        <dbReference type="ARBA" id="ARBA00022553"/>
    </source>
</evidence>
<feature type="compositionally biased region" description="Acidic residues" evidence="15">
    <location>
        <begin position="368"/>
        <end position="407"/>
    </location>
</feature>
<dbReference type="InterPro" id="IPR000313">
    <property type="entry name" value="PWWP_dom"/>
</dbReference>
<dbReference type="PROSITE" id="PS52014">
    <property type="entry name" value="SAMD1_WH"/>
    <property type="match status" value="1"/>
</dbReference>
<evidence type="ECO:0000256" key="3">
    <source>
        <dbReference type="ARBA" id="ARBA00022454"/>
    </source>
</evidence>
<dbReference type="PANTHER" id="PTHR46379:SF1">
    <property type="entry name" value="ZINC FINGER MYND DOMAIN-CONTAINING PROTEIN 11"/>
    <property type="match status" value="1"/>
</dbReference>
<dbReference type="SMART" id="SM00293">
    <property type="entry name" value="PWWP"/>
    <property type="match status" value="1"/>
</dbReference>
<dbReference type="InterPro" id="IPR013083">
    <property type="entry name" value="Znf_RING/FYVE/PHD"/>
</dbReference>
<dbReference type="InterPro" id="IPR011011">
    <property type="entry name" value="Znf_FYVE_PHD"/>
</dbReference>
<dbReference type="RefSeq" id="XP_009047562.1">
    <property type="nucleotide sequence ID" value="XM_009049314.1"/>
</dbReference>
<name>V4AWB6_LOTGI</name>
<evidence type="ECO:0000313" key="20">
    <source>
        <dbReference type="Proteomes" id="UP000030746"/>
    </source>
</evidence>
<dbReference type="PROSITE" id="PS01360">
    <property type="entry name" value="ZF_MYND_1"/>
    <property type="match status" value="1"/>
</dbReference>
<dbReference type="CDD" id="cd20159">
    <property type="entry name" value="PWWP_BS69"/>
    <property type="match status" value="1"/>
</dbReference>
<dbReference type="Proteomes" id="UP000030746">
    <property type="component" value="Unassembled WGS sequence"/>
</dbReference>
<dbReference type="InterPro" id="IPR047268">
    <property type="entry name" value="PWWP_BS69"/>
</dbReference>
<dbReference type="GO" id="GO:0009966">
    <property type="term" value="P:regulation of signal transduction"/>
    <property type="evidence" value="ECO:0007669"/>
    <property type="project" value="TreeGrafter"/>
</dbReference>
<dbReference type="PROSITE" id="PS50865">
    <property type="entry name" value="ZF_MYND_2"/>
    <property type="match status" value="1"/>
</dbReference>